<proteinExistence type="predicted"/>
<name>A0A1I3Q7X8_HALDA</name>
<accession>A0A1I3Q7X8</accession>
<keyword evidence="2" id="KW-1185">Reference proteome</keyword>
<dbReference type="RefSeq" id="WP_075035014.1">
    <property type="nucleotide sequence ID" value="NZ_FOSB01000001.1"/>
</dbReference>
<dbReference type="AlphaFoldDB" id="A0A1I3Q7X8"/>
<dbReference type="EMBL" id="FOSB01000001">
    <property type="protein sequence ID" value="SFJ29988.1"/>
    <property type="molecule type" value="Genomic_DNA"/>
</dbReference>
<evidence type="ECO:0000313" key="1">
    <source>
        <dbReference type="EMBL" id="SFJ29988.1"/>
    </source>
</evidence>
<dbReference type="STRING" id="240302.BN982_03613"/>
<sequence>MKKGVTEMYIIVRKNNGATETLKKSNSRVKKTFNDFYTAHMLAQKLNSNTHSRMHWSVQQK</sequence>
<dbReference type="OrthoDB" id="2927661at2"/>
<gene>
    <name evidence="1" type="ORF">SAMN04487936_101588</name>
</gene>
<reference evidence="2" key="1">
    <citation type="submission" date="2016-10" db="EMBL/GenBank/DDBJ databases">
        <authorList>
            <person name="Varghese N."/>
            <person name="Submissions S."/>
        </authorList>
    </citation>
    <scope>NUCLEOTIDE SEQUENCE [LARGE SCALE GENOMIC DNA]</scope>
    <source>
        <strain evidence="2">CGMCC 1.3704</strain>
    </source>
</reference>
<evidence type="ECO:0000313" key="2">
    <source>
        <dbReference type="Proteomes" id="UP000183557"/>
    </source>
</evidence>
<organism evidence="1 2">
    <name type="scientific">Halobacillus dabanensis</name>
    <dbReference type="NCBI Taxonomy" id="240302"/>
    <lineage>
        <taxon>Bacteria</taxon>
        <taxon>Bacillati</taxon>
        <taxon>Bacillota</taxon>
        <taxon>Bacilli</taxon>
        <taxon>Bacillales</taxon>
        <taxon>Bacillaceae</taxon>
        <taxon>Halobacillus</taxon>
    </lineage>
</organism>
<protein>
    <submittedName>
        <fullName evidence="1">Uncharacterized protein</fullName>
    </submittedName>
</protein>
<dbReference type="Proteomes" id="UP000183557">
    <property type="component" value="Unassembled WGS sequence"/>
</dbReference>